<evidence type="ECO:0000256" key="5">
    <source>
        <dbReference type="SAM" id="SignalP"/>
    </source>
</evidence>
<keyword evidence="5" id="KW-0732">Signal</keyword>
<dbReference type="InterPro" id="IPR016166">
    <property type="entry name" value="FAD-bd_PCMH"/>
</dbReference>
<dbReference type="AlphaFoldDB" id="A0A6G1HMX7"/>
<dbReference type="Pfam" id="PF01565">
    <property type="entry name" value="FAD_binding_4"/>
    <property type="match status" value="1"/>
</dbReference>
<evidence type="ECO:0000313" key="8">
    <source>
        <dbReference type="Proteomes" id="UP000799640"/>
    </source>
</evidence>
<comment type="similarity">
    <text evidence="1">Belongs to the oxygen-dependent FAD-linked oxidoreductase family.</text>
</comment>
<organism evidence="7 8">
    <name type="scientific">Trichodelitschia bisporula</name>
    <dbReference type="NCBI Taxonomy" id="703511"/>
    <lineage>
        <taxon>Eukaryota</taxon>
        <taxon>Fungi</taxon>
        <taxon>Dikarya</taxon>
        <taxon>Ascomycota</taxon>
        <taxon>Pezizomycotina</taxon>
        <taxon>Dothideomycetes</taxon>
        <taxon>Dothideomycetes incertae sedis</taxon>
        <taxon>Phaeotrichales</taxon>
        <taxon>Phaeotrichaceae</taxon>
        <taxon>Trichodelitschia</taxon>
    </lineage>
</organism>
<keyword evidence="2" id="KW-0285">Flavoprotein</keyword>
<dbReference type="InterPro" id="IPR016169">
    <property type="entry name" value="FAD-bd_PCMH_sub2"/>
</dbReference>
<keyword evidence="8" id="KW-1185">Reference proteome</keyword>
<dbReference type="EMBL" id="ML996704">
    <property type="protein sequence ID" value="KAF2397264.1"/>
    <property type="molecule type" value="Genomic_DNA"/>
</dbReference>
<evidence type="ECO:0000256" key="2">
    <source>
        <dbReference type="ARBA" id="ARBA00022630"/>
    </source>
</evidence>
<name>A0A6G1HMX7_9PEZI</name>
<dbReference type="GO" id="GO:0016491">
    <property type="term" value="F:oxidoreductase activity"/>
    <property type="evidence" value="ECO:0007669"/>
    <property type="project" value="UniProtKB-KW"/>
</dbReference>
<evidence type="ECO:0000256" key="4">
    <source>
        <dbReference type="ARBA" id="ARBA00023002"/>
    </source>
</evidence>
<evidence type="ECO:0000256" key="1">
    <source>
        <dbReference type="ARBA" id="ARBA00005466"/>
    </source>
</evidence>
<dbReference type="PROSITE" id="PS51387">
    <property type="entry name" value="FAD_PCMH"/>
    <property type="match status" value="1"/>
</dbReference>
<dbReference type="Gene3D" id="3.30.465.10">
    <property type="match status" value="1"/>
</dbReference>
<dbReference type="SUPFAM" id="SSF56176">
    <property type="entry name" value="FAD-binding/transporter-associated domain-like"/>
    <property type="match status" value="1"/>
</dbReference>
<evidence type="ECO:0000259" key="6">
    <source>
        <dbReference type="PROSITE" id="PS51387"/>
    </source>
</evidence>
<keyword evidence="4" id="KW-0560">Oxidoreductase</keyword>
<feature type="domain" description="FAD-binding PCMH-type" evidence="6">
    <location>
        <begin position="84"/>
        <end position="256"/>
    </location>
</feature>
<dbReference type="PANTHER" id="PTHR42973">
    <property type="entry name" value="BINDING OXIDOREDUCTASE, PUTATIVE (AFU_ORTHOLOGUE AFUA_1G17690)-RELATED"/>
    <property type="match status" value="1"/>
</dbReference>
<gene>
    <name evidence="7" type="ORF">EJ06DRAFT_551280</name>
</gene>
<feature type="chain" id="PRO_5026122050" evidence="5">
    <location>
        <begin position="19"/>
        <end position="529"/>
    </location>
</feature>
<dbReference type="Proteomes" id="UP000799640">
    <property type="component" value="Unassembled WGS sequence"/>
</dbReference>
<dbReference type="GO" id="GO:0071949">
    <property type="term" value="F:FAD binding"/>
    <property type="evidence" value="ECO:0007669"/>
    <property type="project" value="InterPro"/>
</dbReference>
<dbReference type="PANTHER" id="PTHR42973:SF13">
    <property type="entry name" value="FAD-BINDING PCMH-TYPE DOMAIN-CONTAINING PROTEIN"/>
    <property type="match status" value="1"/>
</dbReference>
<reference evidence="7" key="1">
    <citation type="journal article" date="2020" name="Stud. Mycol.">
        <title>101 Dothideomycetes genomes: a test case for predicting lifestyles and emergence of pathogens.</title>
        <authorList>
            <person name="Haridas S."/>
            <person name="Albert R."/>
            <person name="Binder M."/>
            <person name="Bloem J."/>
            <person name="Labutti K."/>
            <person name="Salamov A."/>
            <person name="Andreopoulos B."/>
            <person name="Baker S."/>
            <person name="Barry K."/>
            <person name="Bills G."/>
            <person name="Bluhm B."/>
            <person name="Cannon C."/>
            <person name="Castanera R."/>
            <person name="Culley D."/>
            <person name="Daum C."/>
            <person name="Ezra D."/>
            <person name="Gonzalez J."/>
            <person name="Henrissat B."/>
            <person name="Kuo A."/>
            <person name="Liang C."/>
            <person name="Lipzen A."/>
            <person name="Lutzoni F."/>
            <person name="Magnuson J."/>
            <person name="Mondo S."/>
            <person name="Nolan M."/>
            <person name="Ohm R."/>
            <person name="Pangilinan J."/>
            <person name="Park H.-J."/>
            <person name="Ramirez L."/>
            <person name="Alfaro M."/>
            <person name="Sun H."/>
            <person name="Tritt A."/>
            <person name="Yoshinaga Y."/>
            <person name="Zwiers L.-H."/>
            <person name="Turgeon B."/>
            <person name="Goodwin S."/>
            <person name="Spatafora J."/>
            <person name="Crous P."/>
            <person name="Grigoriev I."/>
        </authorList>
    </citation>
    <scope>NUCLEOTIDE SEQUENCE</scope>
    <source>
        <strain evidence="7">CBS 262.69</strain>
    </source>
</reference>
<dbReference type="InterPro" id="IPR050416">
    <property type="entry name" value="FAD-linked_Oxidoreductase"/>
</dbReference>
<proteinExistence type="inferred from homology"/>
<evidence type="ECO:0000256" key="3">
    <source>
        <dbReference type="ARBA" id="ARBA00022827"/>
    </source>
</evidence>
<protein>
    <submittedName>
        <fullName evidence="7">FAD-binding domain-containing protein</fullName>
    </submittedName>
</protein>
<keyword evidence="3" id="KW-0274">FAD</keyword>
<dbReference type="OrthoDB" id="2151789at2759"/>
<evidence type="ECO:0000313" key="7">
    <source>
        <dbReference type="EMBL" id="KAF2397264.1"/>
    </source>
</evidence>
<sequence length="529" mass="56950">MAPISRLSLLSLLSLATAELTKVSTPVNVLAAEALLAEAAPVAASPSVTATCKDLEKAVPGQVQYSTGPLYAQETKNYWSAALWEEKPFCILFPKEPEHVASAVKVLNTHKGVKFAVKSGGHDPNPGHATARDSVLISMLLMNGTTYDPAKKVAYVKPGGTWNDVIGVLDKQGVTVVGGRLGPVGLGGYLVQGGLSFLSAQYGMAADNVLNFETVMANGSIVNINAQTDRDLLIAMRGSGNQFGIVTKFTIQTHPIGKVWGGYKIYLGSSNNKAVFAGLHDFIANNKDPKAAVIVNTNQMIGMSVYMVFYFYDGPTPPKGTFGKLEDIKATLDMCKSRTYADLLQFNGQGVAGLGQRTSFRSVTLPFLPGHADWYGEIEKTWWDITASFVKSHLTGGATIAFQPFTKAIASASEKRGGNTMGLKASDPHRFILEINFLWGNKTDDQLIWSMGKQLTDKIAAQVKGFNGAKYVNTAGVAAAQSYTPYFMNDASDDQPVTGSYRDGARFAALQKMHDPQGLWKRVGGFKYD</sequence>
<dbReference type="InterPro" id="IPR036318">
    <property type="entry name" value="FAD-bd_PCMH-like_sf"/>
</dbReference>
<dbReference type="InterPro" id="IPR006094">
    <property type="entry name" value="Oxid_FAD_bind_N"/>
</dbReference>
<accession>A0A6G1HMX7</accession>
<feature type="signal peptide" evidence="5">
    <location>
        <begin position="1"/>
        <end position="18"/>
    </location>
</feature>